<comment type="caution">
    <text evidence="4">The sequence shown here is derived from an EMBL/GenBank/DDBJ whole genome shotgun (WGS) entry which is preliminary data.</text>
</comment>
<keyword evidence="5" id="KW-1185">Reference proteome</keyword>
<sequence>MNTSSAVEWEGLTADDCIKKMFNVARDGRLEILQDLVKQNPRYAAIIKDNINHLDDQELGLLHYSARNYNLNCLRYFIDQLGADPHLEGRNRCTPLHMVSKVSNVNEIGLAPAVETNESNLINDDESFKEFLGNVLEPATLALLSQENIRSRRFHPVVHYLVSIPNLNVNIQDSNGMTPLHYYALRGYELATLQLLVSNKGIVNNVKDRDGLTPLALAVTHNHISIVKLLLLYAKADRVSDDNYGMIGLHRAVLANNIECVKLLLEKRPERQLENKDKANRTPLHLAIRDGHLEMARYLIDRGASLTVRTGELDSLLHLAVRSDEKDMVLMLLNSIEGAQSRFLLDCENANEQTPLHVSALSDTPTVAQLLIDFGAYRDVRDMNHRTPIMLAAMENSLAVLQVLLENHVSVVCFDKYFKSTLFLAVENNCIEAVEMLLKYGHANLVHRGDLTGNTPLLIAASSGRIEIMDMLIKSGAL</sequence>
<dbReference type="SMART" id="SM00248">
    <property type="entry name" value="ANK"/>
    <property type="match status" value="10"/>
</dbReference>
<proteinExistence type="predicted"/>
<name>A0ABD2PPG6_9PLAT</name>
<keyword evidence="1" id="KW-0677">Repeat</keyword>
<accession>A0ABD2PPG6</accession>
<reference evidence="4 5" key="1">
    <citation type="submission" date="2024-11" db="EMBL/GenBank/DDBJ databases">
        <title>Adaptive evolution of stress response genes in parasites aligns with host niche diversity.</title>
        <authorList>
            <person name="Hahn C."/>
            <person name="Resl P."/>
        </authorList>
    </citation>
    <scope>NUCLEOTIDE SEQUENCE [LARGE SCALE GENOMIC DNA]</scope>
    <source>
        <strain evidence="4">EGGRZ-B1_66</strain>
        <tissue evidence="4">Body</tissue>
    </source>
</reference>
<evidence type="ECO:0000256" key="2">
    <source>
        <dbReference type="ARBA" id="ARBA00023043"/>
    </source>
</evidence>
<evidence type="ECO:0000313" key="4">
    <source>
        <dbReference type="EMBL" id="KAL3308767.1"/>
    </source>
</evidence>
<organism evidence="4 5">
    <name type="scientific">Cichlidogyrus casuarinus</name>
    <dbReference type="NCBI Taxonomy" id="1844966"/>
    <lineage>
        <taxon>Eukaryota</taxon>
        <taxon>Metazoa</taxon>
        <taxon>Spiralia</taxon>
        <taxon>Lophotrochozoa</taxon>
        <taxon>Platyhelminthes</taxon>
        <taxon>Monogenea</taxon>
        <taxon>Monopisthocotylea</taxon>
        <taxon>Dactylogyridea</taxon>
        <taxon>Ancyrocephalidae</taxon>
        <taxon>Cichlidogyrus</taxon>
    </lineage>
</organism>
<feature type="non-terminal residue" evidence="4">
    <location>
        <position position="478"/>
    </location>
</feature>
<feature type="repeat" description="ANK" evidence="3">
    <location>
        <begin position="452"/>
        <end position="478"/>
    </location>
</feature>
<gene>
    <name evidence="4" type="ORF">Ciccas_012697</name>
</gene>
<dbReference type="PANTHER" id="PTHR24198:SF165">
    <property type="entry name" value="ANKYRIN REPEAT-CONTAINING PROTEIN-RELATED"/>
    <property type="match status" value="1"/>
</dbReference>
<feature type="repeat" description="ANK" evidence="3">
    <location>
        <begin position="210"/>
        <end position="242"/>
    </location>
</feature>
<evidence type="ECO:0000313" key="5">
    <source>
        <dbReference type="Proteomes" id="UP001626550"/>
    </source>
</evidence>
<dbReference type="AlphaFoldDB" id="A0ABD2PPG6"/>
<dbReference type="Proteomes" id="UP001626550">
    <property type="component" value="Unassembled WGS sequence"/>
</dbReference>
<dbReference type="EMBL" id="JBJKFK010004718">
    <property type="protein sequence ID" value="KAL3308767.1"/>
    <property type="molecule type" value="Genomic_DNA"/>
</dbReference>
<dbReference type="Pfam" id="PF00023">
    <property type="entry name" value="Ank"/>
    <property type="match status" value="1"/>
</dbReference>
<dbReference type="SUPFAM" id="SSF48403">
    <property type="entry name" value="Ankyrin repeat"/>
    <property type="match status" value="2"/>
</dbReference>
<dbReference type="PROSITE" id="PS50088">
    <property type="entry name" value="ANK_REPEAT"/>
    <property type="match status" value="4"/>
</dbReference>
<dbReference type="Pfam" id="PF12796">
    <property type="entry name" value="Ank_2"/>
    <property type="match status" value="3"/>
</dbReference>
<feature type="repeat" description="ANK" evidence="3">
    <location>
        <begin position="351"/>
        <end position="383"/>
    </location>
</feature>
<dbReference type="InterPro" id="IPR002110">
    <property type="entry name" value="Ankyrin_rpt"/>
</dbReference>
<evidence type="ECO:0000256" key="1">
    <source>
        <dbReference type="ARBA" id="ARBA00022737"/>
    </source>
</evidence>
<dbReference type="InterPro" id="IPR036770">
    <property type="entry name" value="Ankyrin_rpt-contain_sf"/>
</dbReference>
<evidence type="ECO:0000256" key="3">
    <source>
        <dbReference type="PROSITE-ProRule" id="PRU00023"/>
    </source>
</evidence>
<dbReference type="PROSITE" id="PS50297">
    <property type="entry name" value="ANK_REP_REGION"/>
    <property type="match status" value="4"/>
</dbReference>
<feature type="repeat" description="ANK" evidence="3">
    <location>
        <begin position="279"/>
        <end position="311"/>
    </location>
</feature>
<dbReference type="PANTHER" id="PTHR24198">
    <property type="entry name" value="ANKYRIN REPEAT AND PROTEIN KINASE DOMAIN-CONTAINING PROTEIN"/>
    <property type="match status" value="1"/>
</dbReference>
<dbReference type="Gene3D" id="1.25.40.20">
    <property type="entry name" value="Ankyrin repeat-containing domain"/>
    <property type="match status" value="4"/>
</dbReference>
<protein>
    <submittedName>
        <fullName evidence="4">Uncharacterized protein</fullName>
    </submittedName>
</protein>
<keyword evidence="2 3" id="KW-0040">ANK repeat</keyword>